<feature type="compositionally biased region" description="Polar residues" evidence="1">
    <location>
        <begin position="87"/>
        <end position="96"/>
    </location>
</feature>
<dbReference type="EMBL" id="OV696698">
    <property type="protein sequence ID" value="CAH1243562.1"/>
    <property type="molecule type" value="Genomic_DNA"/>
</dbReference>
<gene>
    <name evidence="2" type="primary">Hypp7116</name>
    <name evidence="2" type="ORF">BLAG_LOCUS6494</name>
</gene>
<feature type="region of interest" description="Disordered" evidence="1">
    <location>
        <begin position="49"/>
        <end position="128"/>
    </location>
</feature>
<name>A0A8J9YXB6_BRALA</name>
<dbReference type="AlphaFoldDB" id="A0A8J9YXB6"/>
<accession>A0A8J9YXB6</accession>
<organism evidence="2 3">
    <name type="scientific">Branchiostoma lanceolatum</name>
    <name type="common">Common lancelet</name>
    <name type="synonym">Amphioxus lanceolatum</name>
    <dbReference type="NCBI Taxonomy" id="7740"/>
    <lineage>
        <taxon>Eukaryota</taxon>
        <taxon>Metazoa</taxon>
        <taxon>Chordata</taxon>
        <taxon>Cephalochordata</taxon>
        <taxon>Leptocardii</taxon>
        <taxon>Amphioxiformes</taxon>
        <taxon>Branchiostomatidae</taxon>
        <taxon>Branchiostoma</taxon>
    </lineage>
</organism>
<keyword evidence="3" id="KW-1185">Reference proteome</keyword>
<protein>
    <submittedName>
        <fullName evidence="2">Hypp7116 protein</fullName>
    </submittedName>
</protein>
<evidence type="ECO:0000256" key="1">
    <source>
        <dbReference type="SAM" id="MobiDB-lite"/>
    </source>
</evidence>
<sequence length="128" mass="13721">MTLCAVVVCTSRKVVAARRGRDARSHSGALLTPGGTLTRTALHMVNVRPGNNSCPLEPAPRAQPGVNNPLTHADKVLQVQTDERHSPSSWDTTACNKTAHRSHTLANFPITDSKASKRGGNGFRDRTS</sequence>
<dbReference type="Proteomes" id="UP000838412">
    <property type="component" value="Chromosome 13"/>
</dbReference>
<proteinExistence type="predicted"/>
<evidence type="ECO:0000313" key="2">
    <source>
        <dbReference type="EMBL" id="CAH1243562.1"/>
    </source>
</evidence>
<reference evidence="2" key="1">
    <citation type="submission" date="2022-01" db="EMBL/GenBank/DDBJ databases">
        <authorList>
            <person name="Braso-Vives M."/>
        </authorList>
    </citation>
    <scope>NUCLEOTIDE SEQUENCE</scope>
</reference>
<evidence type="ECO:0000313" key="3">
    <source>
        <dbReference type="Proteomes" id="UP000838412"/>
    </source>
</evidence>